<sequence>MADFHFQGTSALALDAKGRLTVPSRHREVLVSLAEGCLTLTKHPEGCLMVFPRPVWEAFRAKVEALPMSAAGWKRIFLGSAMDVEIDSGSRVLISPELRSAAGLERDVHLIGMGNHLELWDAARHAAAEAAVLQQPMPEALQDFTF</sequence>
<dbReference type="CDD" id="cd16320">
    <property type="entry name" value="MraZ_N"/>
    <property type="match status" value="1"/>
</dbReference>
<dbReference type="PANTHER" id="PTHR34701:SF1">
    <property type="entry name" value="TRANSCRIPTIONAL REGULATOR MRAZ"/>
    <property type="match status" value="1"/>
</dbReference>
<organism evidence="9 10">
    <name type="scientific">Sphaerotilus mobilis</name>
    <dbReference type="NCBI Taxonomy" id="47994"/>
    <lineage>
        <taxon>Bacteria</taxon>
        <taxon>Pseudomonadati</taxon>
        <taxon>Pseudomonadota</taxon>
        <taxon>Betaproteobacteria</taxon>
        <taxon>Burkholderiales</taxon>
        <taxon>Sphaerotilaceae</taxon>
        <taxon>Sphaerotilus</taxon>
    </lineage>
</organism>
<dbReference type="GO" id="GO:0009295">
    <property type="term" value="C:nucleoid"/>
    <property type="evidence" value="ECO:0007669"/>
    <property type="project" value="UniProtKB-SubCell"/>
</dbReference>
<dbReference type="EMBL" id="SGWV01000001">
    <property type="protein sequence ID" value="RZS63309.1"/>
    <property type="molecule type" value="Genomic_DNA"/>
</dbReference>
<comment type="subunit">
    <text evidence="7">Forms oligomers.</text>
</comment>
<dbReference type="CDD" id="cd16321">
    <property type="entry name" value="MraZ_C"/>
    <property type="match status" value="1"/>
</dbReference>
<protein>
    <recommendedName>
        <fullName evidence="1 7">Transcriptional regulator MraZ</fullName>
    </recommendedName>
</protein>
<name>A0A4Q7MAP8_9BURK</name>
<keyword evidence="2 7" id="KW-0963">Cytoplasm</keyword>
<dbReference type="RefSeq" id="WP_130480004.1">
    <property type="nucleotide sequence ID" value="NZ_SGWV01000001.1"/>
</dbReference>
<dbReference type="GO" id="GO:0003700">
    <property type="term" value="F:DNA-binding transcription factor activity"/>
    <property type="evidence" value="ECO:0007669"/>
    <property type="project" value="UniProtKB-UniRule"/>
</dbReference>
<dbReference type="InterPro" id="IPR038619">
    <property type="entry name" value="MraZ_sf"/>
</dbReference>
<dbReference type="PROSITE" id="PS51740">
    <property type="entry name" value="SPOVT_ABRB"/>
    <property type="match status" value="2"/>
</dbReference>
<reference evidence="9 10" key="1">
    <citation type="submission" date="2019-02" db="EMBL/GenBank/DDBJ databases">
        <title>Genomic Encyclopedia of Type Strains, Phase IV (KMG-IV): sequencing the most valuable type-strain genomes for metagenomic binning, comparative biology and taxonomic classification.</title>
        <authorList>
            <person name="Goeker M."/>
        </authorList>
    </citation>
    <scope>NUCLEOTIDE SEQUENCE [LARGE SCALE GENOMIC DNA]</scope>
    <source>
        <strain evidence="9 10">DSM 10617</strain>
    </source>
</reference>
<feature type="domain" description="SpoVT-AbrB" evidence="8">
    <location>
        <begin position="9"/>
        <end position="55"/>
    </location>
</feature>
<dbReference type="InterPro" id="IPR007159">
    <property type="entry name" value="SpoVT-AbrB_dom"/>
</dbReference>
<dbReference type="InterPro" id="IPR035642">
    <property type="entry name" value="MraZ_N"/>
</dbReference>
<dbReference type="Gene3D" id="3.40.1550.20">
    <property type="entry name" value="Transcriptional regulator MraZ domain"/>
    <property type="match status" value="1"/>
</dbReference>
<evidence type="ECO:0000256" key="1">
    <source>
        <dbReference type="ARBA" id="ARBA00013860"/>
    </source>
</evidence>
<evidence type="ECO:0000256" key="7">
    <source>
        <dbReference type="HAMAP-Rule" id="MF_01008"/>
    </source>
</evidence>
<evidence type="ECO:0000256" key="3">
    <source>
        <dbReference type="ARBA" id="ARBA00022737"/>
    </source>
</evidence>
<evidence type="ECO:0000313" key="10">
    <source>
        <dbReference type="Proteomes" id="UP000293433"/>
    </source>
</evidence>
<evidence type="ECO:0000256" key="5">
    <source>
        <dbReference type="ARBA" id="ARBA00023125"/>
    </source>
</evidence>
<dbReference type="PANTHER" id="PTHR34701">
    <property type="entry name" value="TRANSCRIPTIONAL REGULATOR MRAZ"/>
    <property type="match status" value="1"/>
</dbReference>
<dbReference type="InterPro" id="IPR003444">
    <property type="entry name" value="MraZ"/>
</dbReference>
<dbReference type="GO" id="GO:2000143">
    <property type="term" value="P:negative regulation of DNA-templated transcription initiation"/>
    <property type="evidence" value="ECO:0007669"/>
    <property type="project" value="TreeGrafter"/>
</dbReference>
<comment type="similarity">
    <text evidence="7">Belongs to the MraZ family.</text>
</comment>
<evidence type="ECO:0000313" key="9">
    <source>
        <dbReference type="EMBL" id="RZS63309.1"/>
    </source>
</evidence>
<dbReference type="Pfam" id="PF02381">
    <property type="entry name" value="MraZ"/>
    <property type="match status" value="2"/>
</dbReference>
<evidence type="ECO:0000256" key="2">
    <source>
        <dbReference type="ARBA" id="ARBA00022490"/>
    </source>
</evidence>
<comment type="caution">
    <text evidence="9">The sequence shown here is derived from an EMBL/GenBank/DDBJ whole genome shotgun (WGS) entry which is preliminary data.</text>
</comment>
<keyword evidence="10" id="KW-1185">Reference proteome</keyword>
<dbReference type="SUPFAM" id="SSF89447">
    <property type="entry name" value="AbrB/MazE/MraZ-like"/>
    <property type="match status" value="1"/>
</dbReference>
<dbReference type="HAMAP" id="MF_01008">
    <property type="entry name" value="MraZ"/>
    <property type="match status" value="1"/>
</dbReference>
<accession>A0A4Q7MAP8</accession>
<keyword evidence="5 7" id="KW-0238">DNA-binding</keyword>
<dbReference type="Proteomes" id="UP000293433">
    <property type="component" value="Unassembled WGS sequence"/>
</dbReference>
<dbReference type="InterPro" id="IPR035644">
    <property type="entry name" value="MraZ_C"/>
</dbReference>
<comment type="subcellular location">
    <subcellularLocation>
        <location evidence="7">Cytoplasm</location>
        <location evidence="7">Nucleoid</location>
    </subcellularLocation>
</comment>
<dbReference type="InterPro" id="IPR020603">
    <property type="entry name" value="MraZ_dom"/>
</dbReference>
<evidence type="ECO:0000256" key="6">
    <source>
        <dbReference type="ARBA" id="ARBA00023163"/>
    </source>
</evidence>
<dbReference type="GO" id="GO:0000976">
    <property type="term" value="F:transcription cis-regulatory region binding"/>
    <property type="evidence" value="ECO:0007669"/>
    <property type="project" value="TreeGrafter"/>
</dbReference>
<dbReference type="AlphaFoldDB" id="A0A4Q7MAP8"/>
<keyword evidence="4 7" id="KW-0805">Transcription regulation</keyword>
<evidence type="ECO:0000259" key="8">
    <source>
        <dbReference type="PROSITE" id="PS51740"/>
    </source>
</evidence>
<keyword evidence="3" id="KW-0677">Repeat</keyword>
<dbReference type="OrthoDB" id="9807753at2"/>
<dbReference type="InterPro" id="IPR037914">
    <property type="entry name" value="SpoVT-AbrB_sf"/>
</dbReference>
<proteinExistence type="inferred from homology"/>
<gene>
    <name evidence="7" type="primary">mraZ</name>
    <name evidence="9" type="ORF">EV685_0025</name>
</gene>
<evidence type="ECO:0000256" key="4">
    <source>
        <dbReference type="ARBA" id="ARBA00023015"/>
    </source>
</evidence>
<feature type="domain" description="SpoVT-AbrB" evidence="8">
    <location>
        <begin position="81"/>
        <end position="124"/>
    </location>
</feature>
<dbReference type="GO" id="GO:0005737">
    <property type="term" value="C:cytoplasm"/>
    <property type="evidence" value="ECO:0007669"/>
    <property type="project" value="UniProtKB-UniRule"/>
</dbReference>
<keyword evidence="6 7" id="KW-0804">Transcription</keyword>